<dbReference type="InterPro" id="IPR001296">
    <property type="entry name" value="Glyco_trans_1"/>
</dbReference>
<accession>A0A1Y4JPN8</accession>
<name>A0A1Y4JPN8_9BACE</name>
<evidence type="ECO:0000313" key="2">
    <source>
        <dbReference type="EMBL" id="OUP33250.1"/>
    </source>
</evidence>
<comment type="caution">
    <text evidence="2">The sequence shown here is derived from an EMBL/GenBank/DDBJ whole genome shotgun (WGS) entry which is preliminary data.</text>
</comment>
<dbReference type="GO" id="GO:0016757">
    <property type="term" value="F:glycosyltransferase activity"/>
    <property type="evidence" value="ECO:0007669"/>
    <property type="project" value="InterPro"/>
</dbReference>
<organism evidence="2 3">
    <name type="scientific">Bacteroides clarus</name>
    <dbReference type="NCBI Taxonomy" id="626929"/>
    <lineage>
        <taxon>Bacteria</taxon>
        <taxon>Pseudomonadati</taxon>
        <taxon>Bacteroidota</taxon>
        <taxon>Bacteroidia</taxon>
        <taxon>Bacteroidales</taxon>
        <taxon>Bacteroidaceae</taxon>
        <taxon>Bacteroides</taxon>
    </lineage>
</organism>
<dbReference type="Proteomes" id="UP000196587">
    <property type="component" value="Unassembled WGS sequence"/>
</dbReference>
<feature type="domain" description="Glycosyl transferase family 1" evidence="1">
    <location>
        <begin position="174"/>
        <end position="309"/>
    </location>
</feature>
<dbReference type="RefSeq" id="WP_087412997.1">
    <property type="nucleotide sequence ID" value="NZ_CALIXP010000085.1"/>
</dbReference>
<dbReference type="Pfam" id="PF00534">
    <property type="entry name" value="Glycos_transf_1"/>
    <property type="match status" value="1"/>
</dbReference>
<evidence type="ECO:0000313" key="3">
    <source>
        <dbReference type="Proteomes" id="UP000196587"/>
    </source>
</evidence>
<dbReference type="EMBL" id="NFKE01000008">
    <property type="protein sequence ID" value="OUP33250.1"/>
    <property type="molecule type" value="Genomic_DNA"/>
</dbReference>
<dbReference type="SUPFAM" id="SSF53756">
    <property type="entry name" value="UDP-Glycosyltransferase/glycogen phosphorylase"/>
    <property type="match status" value="1"/>
</dbReference>
<reference evidence="3" key="1">
    <citation type="submission" date="2017-04" db="EMBL/GenBank/DDBJ databases">
        <title>Function of individual gut microbiota members based on whole genome sequencing of pure cultures obtained from chicken caecum.</title>
        <authorList>
            <person name="Medvecky M."/>
            <person name="Cejkova D."/>
            <person name="Polansky O."/>
            <person name="Karasova D."/>
            <person name="Kubasova T."/>
            <person name="Cizek A."/>
            <person name="Rychlik I."/>
        </authorList>
    </citation>
    <scope>NUCLEOTIDE SEQUENCE [LARGE SCALE GENOMIC DNA]</scope>
    <source>
        <strain evidence="3">An189</strain>
    </source>
</reference>
<protein>
    <recommendedName>
        <fullName evidence="1">Glycosyl transferase family 1 domain-containing protein</fullName>
    </recommendedName>
</protein>
<dbReference type="Gene3D" id="3.40.50.2000">
    <property type="entry name" value="Glycogen Phosphorylase B"/>
    <property type="match status" value="1"/>
</dbReference>
<sequence>MKILLFDTTNAFLTPGGKTTHALKLQQEISKLGVDIQFSRWWDKSQEDADIIHFLVADTKVAQLAKMHGIKTFFSMIFDFESNKSEKQKKIQRLKNHLIDYLPSSISSVAYWHALKYMDKIQFMHQFDKINAFQYFPQILKEENTVIIPHAYDPMDMNISNHLNIAEMHYPTKYLISCANISERKQTVKLAYLAKKAQVPIVFIGNCSKTDPYFKRFEQEIDNKFVFYPGYVSKEWKDCIEAHAAGYVLLSRGESGCIAVYEAAAYQIPLLLSNLPWAWGYENPTDIYYCDQQDEAQAIQQLRKFYNLANKMDHTPYTIHTWEDIAKLYVKEYNLLVNNYQNK</sequence>
<gene>
    <name evidence="2" type="ORF">B5F24_11550</name>
</gene>
<evidence type="ECO:0000259" key="1">
    <source>
        <dbReference type="Pfam" id="PF00534"/>
    </source>
</evidence>
<dbReference type="AlphaFoldDB" id="A0A1Y4JPN8"/>
<proteinExistence type="predicted"/>